<dbReference type="Proteomes" id="UP000030746">
    <property type="component" value="Unassembled WGS sequence"/>
</dbReference>
<keyword evidence="15" id="KW-1185">Reference proteome</keyword>
<dbReference type="RefSeq" id="XP_009056308.1">
    <property type="nucleotide sequence ID" value="XM_009058060.1"/>
</dbReference>
<evidence type="ECO:0000256" key="8">
    <source>
        <dbReference type="ARBA" id="ARBA00023034"/>
    </source>
</evidence>
<dbReference type="EMBL" id="KB201977">
    <property type="protein sequence ID" value="ESO93107.1"/>
    <property type="molecule type" value="Genomic_DNA"/>
</dbReference>
<comment type="catalytic activity">
    <reaction evidence="12 13">
        <text>L-tyrosyl-[protein] + 3'-phosphoadenylyl sulfate = O-sulfo-L-tyrosine-[protein] + adenosine 3',5'-bisphosphate + H(+)</text>
        <dbReference type="Rhea" id="RHEA:16801"/>
        <dbReference type="Rhea" id="RHEA-COMP:10136"/>
        <dbReference type="Rhea" id="RHEA-COMP:11688"/>
        <dbReference type="ChEBI" id="CHEBI:15378"/>
        <dbReference type="ChEBI" id="CHEBI:46858"/>
        <dbReference type="ChEBI" id="CHEBI:58339"/>
        <dbReference type="ChEBI" id="CHEBI:58343"/>
        <dbReference type="ChEBI" id="CHEBI:65286"/>
        <dbReference type="EC" id="2.8.2.20"/>
    </reaction>
</comment>
<evidence type="ECO:0000256" key="5">
    <source>
        <dbReference type="ARBA" id="ARBA00022692"/>
    </source>
</evidence>
<dbReference type="FunFam" id="3.40.50.300:FF:000290">
    <property type="entry name" value="Protein-tyrosine sulfotransferase"/>
    <property type="match status" value="1"/>
</dbReference>
<protein>
    <recommendedName>
        <fullName evidence="3 13">Protein-tyrosine sulfotransferase</fullName>
        <ecNumber evidence="3 13">2.8.2.20</ecNumber>
    </recommendedName>
</protein>
<keyword evidence="11" id="KW-0325">Glycoprotein</keyword>
<evidence type="ECO:0000256" key="13">
    <source>
        <dbReference type="RuleBase" id="RU365018"/>
    </source>
</evidence>
<evidence type="ECO:0000313" key="15">
    <source>
        <dbReference type="Proteomes" id="UP000030746"/>
    </source>
</evidence>
<evidence type="ECO:0000313" key="14">
    <source>
        <dbReference type="EMBL" id="ESO93107.1"/>
    </source>
</evidence>
<sequence>MLFLAYPCESGPKLYIVPKERTRYVYDSDQRAIPYDEFMPLIFIGGVPRSGTTLMRALLDAHPEIRCGEETRIIPAILGMRMQMERSATEKMRLAEAGITSEIMDSAIQSFILEIIAKHGTAAKHLCNKDPFTLKSTIYLHHIFPNAKFLFMIRDGRAVVNSIISRKVTISGFDLKNPKKCLQRWNQTVDTMYSQCIRVGSSVCMPVYYEQMVLHPEIWMHRILKFLHIPWNESVLHHEDFIGKPGGISLSKTEQSTDQVIKPVNVQALSKWVGQFPEDLVKDMANIAPMLRVLGYDPNANPPNYGTPDPQVKENTLHIKANSNFWKAREKDIFDQNPINQAKAKLKQNIQKKGDIIS</sequence>
<comment type="similarity">
    <text evidence="2 13">Belongs to the protein sulfotransferase family.</text>
</comment>
<evidence type="ECO:0000256" key="2">
    <source>
        <dbReference type="ARBA" id="ARBA00009988"/>
    </source>
</evidence>
<accession>V4A8N3</accession>
<evidence type="ECO:0000256" key="3">
    <source>
        <dbReference type="ARBA" id="ARBA00013262"/>
    </source>
</evidence>
<dbReference type="InterPro" id="IPR027417">
    <property type="entry name" value="P-loop_NTPase"/>
</dbReference>
<reference evidence="14 15" key="1">
    <citation type="journal article" date="2013" name="Nature">
        <title>Insights into bilaterian evolution from three spiralian genomes.</title>
        <authorList>
            <person name="Simakov O."/>
            <person name="Marletaz F."/>
            <person name="Cho S.J."/>
            <person name="Edsinger-Gonzales E."/>
            <person name="Havlak P."/>
            <person name="Hellsten U."/>
            <person name="Kuo D.H."/>
            <person name="Larsson T."/>
            <person name="Lv J."/>
            <person name="Arendt D."/>
            <person name="Savage R."/>
            <person name="Osoegawa K."/>
            <person name="de Jong P."/>
            <person name="Grimwood J."/>
            <person name="Chapman J.A."/>
            <person name="Shapiro H."/>
            <person name="Aerts A."/>
            <person name="Otillar R.P."/>
            <person name="Terry A.Y."/>
            <person name="Boore J.L."/>
            <person name="Grigoriev I.V."/>
            <person name="Lindberg D.R."/>
            <person name="Seaver E.C."/>
            <person name="Weisblat D.A."/>
            <person name="Putnam N.H."/>
            <person name="Rokhsar D.S."/>
        </authorList>
    </citation>
    <scope>NUCLEOTIDE SEQUENCE [LARGE SCALE GENOMIC DNA]</scope>
</reference>
<evidence type="ECO:0000256" key="9">
    <source>
        <dbReference type="ARBA" id="ARBA00023136"/>
    </source>
</evidence>
<dbReference type="OrthoDB" id="545675at2759"/>
<dbReference type="KEGG" id="lgi:LOTGIDRAFT_119963"/>
<organism evidence="14 15">
    <name type="scientific">Lottia gigantea</name>
    <name type="common">Giant owl limpet</name>
    <dbReference type="NCBI Taxonomy" id="225164"/>
    <lineage>
        <taxon>Eukaryota</taxon>
        <taxon>Metazoa</taxon>
        <taxon>Spiralia</taxon>
        <taxon>Lophotrochozoa</taxon>
        <taxon>Mollusca</taxon>
        <taxon>Gastropoda</taxon>
        <taxon>Patellogastropoda</taxon>
        <taxon>Lottioidea</taxon>
        <taxon>Lottiidae</taxon>
        <taxon>Lottia</taxon>
    </lineage>
</organism>
<dbReference type="HOGENOM" id="CLU_046916_0_0_1"/>
<keyword evidence="9" id="KW-0472">Membrane</keyword>
<dbReference type="SUPFAM" id="SSF52540">
    <property type="entry name" value="P-loop containing nucleoside triphosphate hydrolases"/>
    <property type="match status" value="1"/>
</dbReference>
<dbReference type="STRING" id="225164.V4A8N3"/>
<evidence type="ECO:0000256" key="7">
    <source>
        <dbReference type="ARBA" id="ARBA00022989"/>
    </source>
</evidence>
<keyword evidence="7" id="KW-1133">Transmembrane helix</keyword>
<gene>
    <name evidence="14" type="ORF">LOTGIDRAFT_119963</name>
</gene>
<comment type="function">
    <text evidence="13">Catalyzes the O-sulfation of tyrosine residues within acidic motifs of polypeptides, using 3'-phosphoadenylyl sulfate (PAPS) as cosubstrate.</text>
</comment>
<dbReference type="PANTHER" id="PTHR12788">
    <property type="entry name" value="PROTEIN-TYROSINE SULFOTRANSFERASE 2"/>
    <property type="match status" value="1"/>
</dbReference>
<dbReference type="OMA" id="RWMELNM"/>
<evidence type="ECO:0000256" key="11">
    <source>
        <dbReference type="ARBA" id="ARBA00023180"/>
    </source>
</evidence>
<evidence type="ECO:0000256" key="4">
    <source>
        <dbReference type="ARBA" id="ARBA00022679"/>
    </source>
</evidence>
<dbReference type="GO" id="GO:0008476">
    <property type="term" value="F:protein-tyrosine sulfotransferase activity"/>
    <property type="evidence" value="ECO:0007669"/>
    <property type="project" value="UniProtKB-EC"/>
</dbReference>
<keyword evidence="10" id="KW-1015">Disulfide bond</keyword>
<comment type="subcellular location">
    <subcellularLocation>
        <location evidence="1">Golgi apparatus membrane</location>
        <topology evidence="1">Single-pass type II membrane protein</topology>
    </subcellularLocation>
</comment>
<keyword evidence="4 13" id="KW-0808">Transferase</keyword>
<dbReference type="GeneID" id="20231806"/>
<dbReference type="Pfam" id="PF13469">
    <property type="entry name" value="Sulfotransfer_3"/>
    <property type="match status" value="1"/>
</dbReference>
<dbReference type="GO" id="GO:0000139">
    <property type="term" value="C:Golgi membrane"/>
    <property type="evidence" value="ECO:0007669"/>
    <property type="project" value="UniProtKB-SubCell"/>
</dbReference>
<evidence type="ECO:0000256" key="12">
    <source>
        <dbReference type="ARBA" id="ARBA00048460"/>
    </source>
</evidence>
<evidence type="ECO:0000256" key="1">
    <source>
        <dbReference type="ARBA" id="ARBA00004323"/>
    </source>
</evidence>
<dbReference type="InterPro" id="IPR026634">
    <property type="entry name" value="TPST-like"/>
</dbReference>
<dbReference type="EC" id="2.8.2.20" evidence="3 13"/>
<proteinExistence type="inferred from homology"/>
<keyword evidence="5" id="KW-0812">Transmembrane</keyword>
<keyword evidence="8" id="KW-0333">Golgi apparatus</keyword>
<dbReference type="AlphaFoldDB" id="V4A8N3"/>
<name>V4A8N3_LOTGI</name>
<dbReference type="PANTHER" id="PTHR12788:SF10">
    <property type="entry name" value="PROTEIN-TYROSINE SULFOTRANSFERASE"/>
    <property type="match status" value="1"/>
</dbReference>
<dbReference type="CTD" id="20231806"/>
<evidence type="ECO:0000256" key="6">
    <source>
        <dbReference type="ARBA" id="ARBA00022968"/>
    </source>
</evidence>
<dbReference type="Gene3D" id="3.40.50.300">
    <property type="entry name" value="P-loop containing nucleotide triphosphate hydrolases"/>
    <property type="match status" value="1"/>
</dbReference>
<keyword evidence="6" id="KW-0735">Signal-anchor</keyword>
<evidence type="ECO:0000256" key="10">
    <source>
        <dbReference type="ARBA" id="ARBA00023157"/>
    </source>
</evidence>